<feature type="domain" description="F5/8 type C" evidence="8">
    <location>
        <begin position="138"/>
        <end position="285"/>
    </location>
</feature>
<dbReference type="SUPFAM" id="SSF82895">
    <property type="entry name" value="TSP-1 type 1 repeat"/>
    <property type="match status" value="7"/>
</dbReference>
<keyword evidence="3" id="KW-0677">Repeat</keyword>
<feature type="domain" description="F5/8 type C" evidence="8">
    <location>
        <begin position="1269"/>
        <end position="1415"/>
    </location>
</feature>
<dbReference type="Gene3D" id="2.60.120.260">
    <property type="entry name" value="Galactose-binding domain-like"/>
    <property type="match status" value="16"/>
</dbReference>
<feature type="domain" description="F5/8 type C" evidence="8">
    <location>
        <begin position="1920"/>
        <end position="2070"/>
    </location>
</feature>
<feature type="domain" description="F5/8 type C" evidence="8">
    <location>
        <begin position="1"/>
        <end position="127"/>
    </location>
</feature>
<dbReference type="InterPro" id="IPR008979">
    <property type="entry name" value="Galactose-bd-like_sf"/>
</dbReference>
<feature type="region of interest" description="Disordered" evidence="7">
    <location>
        <begin position="2566"/>
        <end position="2591"/>
    </location>
</feature>
<dbReference type="FunFam" id="2.20.100.10:FF:000007">
    <property type="entry name" value="Thrombospondin 1"/>
    <property type="match status" value="2"/>
</dbReference>
<dbReference type="PROSITE" id="PS01285">
    <property type="entry name" value="FA58C_1"/>
    <property type="match status" value="8"/>
</dbReference>
<keyword evidence="10" id="KW-1185">Reference proteome</keyword>
<feature type="domain" description="F5/8 type C" evidence="8">
    <location>
        <begin position="621"/>
        <end position="768"/>
    </location>
</feature>
<reference evidence="9 10" key="1">
    <citation type="submission" date="2022-05" db="EMBL/GenBank/DDBJ databases">
        <authorList>
            <consortium name="Genoscope - CEA"/>
            <person name="William W."/>
        </authorList>
    </citation>
    <scope>NUCLEOTIDE SEQUENCE [LARGE SCALE GENOMIC DNA]</scope>
</reference>
<keyword evidence="4" id="KW-1133">Transmembrane helix</keyword>
<feature type="non-terminal residue" evidence="9">
    <location>
        <position position="3043"/>
    </location>
</feature>
<organism evidence="9 10">
    <name type="scientific">Pocillopora meandrina</name>
    <dbReference type="NCBI Taxonomy" id="46732"/>
    <lineage>
        <taxon>Eukaryota</taxon>
        <taxon>Metazoa</taxon>
        <taxon>Cnidaria</taxon>
        <taxon>Anthozoa</taxon>
        <taxon>Hexacorallia</taxon>
        <taxon>Scleractinia</taxon>
        <taxon>Astrocoeniina</taxon>
        <taxon>Pocilloporidae</taxon>
        <taxon>Pocillopora</taxon>
    </lineage>
</organism>
<dbReference type="PANTHER" id="PTHR24543:SF325">
    <property type="entry name" value="F5_8 TYPE C DOMAIN-CONTAINING PROTEIN"/>
    <property type="match status" value="1"/>
</dbReference>
<dbReference type="Gene3D" id="2.20.100.10">
    <property type="entry name" value="Thrombospondin type-1 (TSP1) repeat"/>
    <property type="match status" value="7"/>
</dbReference>
<feature type="domain" description="F5/8 type C" evidence="8">
    <location>
        <begin position="780"/>
        <end position="933"/>
    </location>
</feature>
<accession>A0AAU9VWN8</accession>
<dbReference type="FunFam" id="2.60.120.260:FF:000016">
    <property type="entry name" value="Contactin-associated protein-like 4 isoform 1"/>
    <property type="match status" value="11"/>
</dbReference>
<evidence type="ECO:0000256" key="7">
    <source>
        <dbReference type="SAM" id="MobiDB-lite"/>
    </source>
</evidence>
<proteinExistence type="predicted"/>
<dbReference type="GO" id="GO:0016020">
    <property type="term" value="C:membrane"/>
    <property type="evidence" value="ECO:0007669"/>
    <property type="project" value="UniProtKB-SubCell"/>
</dbReference>
<comment type="subcellular location">
    <subcellularLocation>
        <location evidence="1">Membrane</location>
        <topology evidence="1">Single-pass membrane protein</topology>
    </subcellularLocation>
</comment>
<keyword evidence="6" id="KW-1015">Disulfide bond</keyword>
<dbReference type="FunFam" id="2.60.120.260:FF:000002">
    <property type="entry name" value="Coagulation factor VIII"/>
    <property type="match status" value="3"/>
</dbReference>
<dbReference type="InterPro" id="IPR036383">
    <property type="entry name" value="TSP1_rpt_sf"/>
</dbReference>
<feature type="non-terminal residue" evidence="9">
    <location>
        <position position="1"/>
    </location>
</feature>
<evidence type="ECO:0000313" key="9">
    <source>
        <dbReference type="EMBL" id="CAH3039932.1"/>
    </source>
</evidence>
<dbReference type="SUPFAM" id="SSF49785">
    <property type="entry name" value="Galactose-binding domain-like"/>
    <property type="match status" value="16"/>
</dbReference>
<feature type="domain" description="F5/8 type C" evidence="8">
    <location>
        <begin position="2082"/>
        <end position="2226"/>
    </location>
</feature>
<dbReference type="CDD" id="cd00057">
    <property type="entry name" value="FA58C"/>
    <property type="match status" value="16"/>
</dbReference>
<dbReference type="Pfam" id="PF00754">
    <property type="entry name" value="F5_F8_type_C"/>
    <property type="match status" value="16"/>
</dbReference>
<feature type="domain" description="F5/8 type C" evidence="8">
    <location>
        <begin position="1589"/>
        <end position="1736"/>
    </location>
</feature>
<name>A0AAU9VWN8_9CNID</name>
<feature type="domain" description="F5/8 type C" evidence="8">
    <location>
        <begin position="296"/>
        <end position="444"/>
    </location>
</feature>
<protein>
    <recommendedName>
        <fullName evidence="8">F5/8 type C domain-containing protein</fullName>
    </recommendedName>
</protein>
<gene>
    <name evidence="9" type="ORF">PMEA_00025525</name>
</gene>
<dbReference type="PROSITE" id="PS50092">
    <property type="entry name" value="TSP1"/>
    <property type="match status" value="7"/>
</dbReference>
<dbReference type="PANTHER" id="PTHR24543">
    <property type="entry name" value="MULTICOPPER OXIDASE-RELATED"/>
    <property type="match status" value="1"/>
</dbReference>
<dbReference type="PROSITE" id="PS50022">
    <property type="entry name" value="FA58C_3"/>
    <property type="match status" value="16"/>
</dbReference>
<dbReference type="Pfam" id="PF00090">
    <property type="entry name" value="TSP_1"/>
    <property type="match status" value="7"/>
</dbReference>
<keyword evidence="2" id="KW-0812">Transmembrane</keyword>
<dbReference type="InterPro" id="IPR000884">
    <property type="entry name" value="TSP1_rpt"/>
</dbReference>
<evidence type="ECO:0000256" key="2">
    <source>
        <dbReference type="ARBA" id="ARBA00022692"/>
    </source>
</evidence>
<feature type="domain" description="F5/8 type C" evidence="8">
    <location>
        <begin position="1758"/>
        <end position="1909"/>
    </location>
</feature>
<feature type="domain" description="F5/8 type C" evidence="8">
    <location>
        <begin position="944"/>
        <end position="1092"/>
    </location>
</feature>
<dbReference type="SMART" id="SM00209">
    <property type="entry name" value="TSP1"/>
    <property type="match status" value="7"/>
</dbReference>
<evidence type="ECO:0000313" key="10">
    <source>
        <dbReference type="Proteomes" id="UP001159428"/>
    </source>
</evidence>
<dbReference type="Proteomes" id="UP001159428">
    <property type="component" value="Unassembled WGS sequence"/>
</dbReference>
<evidence type="ECO:0000259" key="8">
    <source>
        <dbReference type="PROSITE" id="PS50022"/>
    </source>
</evidence>
<feature type="domain" description="F5/8 type C" evidence="8">
    <location>
        <begin position="1105"/>
        <end position="1258"/>
    </location>
</feature>
<dbReference type="FunFam" id="2.20.100.10:FF:000080">
    <property type="entry name" value="SCO-spondin"/>
    <property type="match status" value="1"/>
</dbReference>
<dbReference type="InterPro" id="IPR000421">
    <property type="entry name" value="FA58C"/>
</dbReference>
<keyword evidence="5" id="KW-0472">Membrane</keyword>
<sequence length="3043" mass="340595">LQYSASYAANKGRLNHQTTYIAKRNDKGQWFQVDFGKIVKITRILTQGRHNAAQWVTKFIVSYSLDGGYFSFQLHHPYNVPREYYANRDYQTVVETKLDEPIIARIFRVHPVEWHAYISMRLEFVGCDSGFQPPVFPTCMDGLGMEDPNQIPDSAITASSYYNNNYRPSQGRLYQQYQGGSGSWLAKTNDQNQWLQVNLGGWRQVMRFCTQGRLDAAQWLTSYSLAFSYDGVFYKTLQGTFKGNTDQFMPVCHLLKQGQVIARYVRIIPRSWHGHIALRAGFYGCESGVEAPKIECFSALGMENGAIPDSAIVASSRYNQWWGPERGRLNEKKEGSFNGGWISQYQDDKQFLQIDLQKVTNVTGIATQGRYDAGWWSKTYTLEYSVHGEAFVPYISGSEVFHGNYDYKTAVGRIIDPPIMARYIKINVKTYQGYPSLRVELYGCSVDGDSVPKAPQCMEALGMESGEIPDSAISASSSYNANSYPPSVGRLHFLMSGSGKYGSWAAGTNNLLQWLQVDFGDWRKITAVATQGRQDYNQWVKLYSLSFSYDSVFWEVVNNEHASKQIFKGNFDRYTVVRNTLNKPVITRYIRIHPEEWNGHISMRTEFYGCSKGFDIPKIECASPLGMESGDIEDSAIVASSRYNQWWGPERGRFNEAVDGNFQGGWISQYKDDKQFLQIDLQNVTKVTRIATQGRYNAGWWTKAYTLEYSVHGGEFLSYNDGQVLQGNIDYTSAVGHNLNPPIVARFIKINVKEFVGYPSLRVELFGCTKGFSVPKPPQCMNALGMENGNIPDSAISAFSSYNANSYGPSLGRLHFLMSGSGKYGSWAAGANNLMQWFRVDFGRWTKVTAVATQGRQDYNQWVKKYSLSYSYNEVFWATVKNEQGSKQVFNGNSDRYTVVRNLLDRPVVTRYIQIHPEEWYGHVSMRTEFYGCIEGVEAPKIECFSALGMENGAIPDSAIVASSRYNQWWGPERGRLNEKKEGSFNGGWISQYQDDKQFLQIDLQKVTTVTGIATQGRYDAGWWSKTYTLEYSVHGEAFVPYISGNEVFHGNYDYKTAVGRIIDPPIMARYIKINVKTYQGYPSLRVELYGCSVDGDSVPKAPQCMEALGMESGEIPDSAISASSSYNANSYPPSVGRLHFLMSGSGKYGSWATKTNNLLQWLQVDFGDWRKITAVATQGRQDYNQWVKLYSLSFSYDSVFWEVVNNEHASKQIFKGNFDRYTVVRNTLYKPVITRYIRIHPEEWNGHISMRTEFYGCSKGFDPPKIACAKPLGMESKIIPNSALKSSSDYNQYFGPERSRLHMKQEGSYYGGWASKHVDVGQWLEIDLGKITKVTRIATQGRYDANWWVTKYTLTYSDGGKYKSYKNGEVIIGNSDRNTAEGRILDEPIIARYVRIHPMTWNGRICMRVELFGCREGFEQGPTEECKKILGLQNYQIPDSALRASTSYNVNSMGARNGRLHFQAKSGQYGAWAVKKNDPFQYFQVDFGNYVKVTGVATQGRQDGSWWVKTYSLSFSNDCVFFEDYKEADAKKVFDGNTDRFTVVSHDLKIPQISKCVRINPITWQGYISLRAEFYGCREGFKDPEIVCVSALGLENGQIPNAAIVASSQYNAYYGPERARLRKVTAGSFIGGWSPKASNTGEWIQFDLGENTKVTRIAIQGRDNADWWTTSFTMSSKLDGGSFESYNNGQVFLGSRDRNTPAGSMINPPIIARFIKIHPKTWQGFISLRVELYGCREEFTFPSFLIKDFTPPKPPTCVAPLGMQNNQIPDSALRASTSYNVNSMGPRNGRLHFQAKSGQYGAWATSTNNKFQYFEVSFGDWTQVTQVATQGRQDGAWWVKSYILASSDDGVFFRDYQEDNEVKVFTGNSDKYSVVKHTLKNPIITRYLRIKPKTWQGYISLRAEFYGCREGFTPPKPKCKDPLGIESGKIPSSAIVASSMYNQYFGPERGRLRAVKEGSYYGGWAAQYNNVHQFIQYDFGKFVKVTGVATQGRSDANWMVSSYILAYSLDGVSFTTYGAGDGQVFTGNTQDRNEPAGSVIDPPIIARFIKIRVATSKGHPALRAEFYGCTEGFEKPKALVCLEALGMQNERIPDSALSASTGTAINGRLHFLYRSGRHGAWIAQKNDRFQFLQANFGDWTKITRVAIQGRSNAEQWVKRFKLSYGYDAVFFKAYLEDGAEVFAGSVDRYTPAYHDLKNPIITRYIRIHPVEWYGHISMRAEFYGCKDGFEPPKLECQAELGMSNGKIPNSAITATTSLNQYYGPERARLNTVKSGSFAGAWIPNAQDLGQWIQVNLGKIAKITRIATRGRQEAGHWVKSFSLTYSVEGGPFLPYNDNQVLPGNTDQNTIVGNILNPPIIAQYIRIHAKEWQGYIALRFELYGCTSGFSIPSVPPCQIQLGMQNGKIPNSALSASSKLNANHGPENARLHFHPVGGRQGAWIPSVQNHNQWFQVDFGVETQVTRIATQGRQNANQYVTKYTLRYSLDKSYWNQYQPFGYTLTFLANSDRYTVVSHDLPKPIRTRYLRIVPEEWYSYIALRAEFYGCKTNDGGFSEWGSWSQCSKTCGDGRRSRRRSCTNPPPSPGGKDCSDLGPDTQYEDCNDGSCPVNGGYSAWSQYGKCTKTCGGGVETRKRTCTNPPPANGGKDCDSLGPDISTRECNTHNCPIDGGYSNWLEWSACSASCGGGRRARSRKCDNPVPQHDGKNCVGPSLETEQCNNEDCPRNGGYSAWGPYGKCTKTCGGGKQYRERTCTNPPPSAGGKDCSGLGPSKSSRECSNQNCPIDGGYTNWNGWSKCSVSCGGGTRQRDRQCTNPKPQHGGKDCSELGPIRQTGVCNTAGCPVDGGYGPWGSWGDCSITCGKQKGKHTRDRLCNNPEPKDGGKDCSGLGKDSETKSCTPPIKKCPVDGGWGDWSDWSKCSVTCGGGELIRERKCNNPKPAAGGKDCEGDEAETKSCNPQVCGPEWKPVGCFKNSDRALHVVLERVGSKKSISARYAACTSAANSEDVALFGMDDRRCWTGENAESTFSKYGTSGQCKTKNGLGS</sequence>
<evidence type="ECO:0000256" key="3">
    <source>
        <dbReference type="ARBA" id="ARBA00022737"/>
    </source>
</evidence>
<dbReference type="EMBL" id="CALNXJ010000005">
    <property type="protein sequence ID" value="CAH3039932.1"/>
    <property type="molecule type" value="Genomic_DNA"/>
</dbReference>
<comment type="caution">
    <text evidence="9">The sequence shown here is derived from an EMBL/GenBank/DDBJ whole genome shotgun (WGS) entry which is preliminary data.</text>
</comment>
<dbReference type="FunFam" id="2.20.100.10:FF:000001">
    <property type="entry name" value="semaphorin-5A isoform X1"/>
    <property type="match status" value="3"/>
</dbReference>
<feature type="domain" description="F5/8 type C" evidence="8">
    <location>
        <begin position="2237"/>
        <end position="2384"/>
    </location>
</feature>
<feature type="domain" description="F5/8 type C" evidence="8">
    <location>
        <begin position="1427"/>
        <end position="1578"/>
    </location>
</feature>
<evidence type="ECO:0000256" key="6">
    <source>
        <dbReference type="ARBA" id="ARBA00023157"/>
    </source>
</evidence>
<evidence type="ECO:0000256" key="1">
    <source>
        <dbReference type="ARBA" id="ARBA00004167"/>
    </source>
</evidence>
<dbReference type="PROSITE" id="PS01286">
    <property type="entry name" value="FA58C_2"/>
    <property type="match status" value="2"/>
</dbReference>
<feature type="domain" description="F5/8 type C" evidence="8">
    <location>
        <begin position="457"/>
        <end position="610"/>
    </location>
</feature>
<feature type="domain" description="F5/8 type C" evidence="8">
    <location>
        <begin position="2396"/>
        <end position="2546"/>
    </location>
</feature>
<dbReference type="SMART" id="SM00231">
    <property type="entry name" value="FA58C"/>
    <property type="match status" value="16"/>
</dbReference>
<evidence type="ECO:0000256" key="4">
    <source>
        <dbReference type="ARBA" id="ARBA00022989"/>
    </source>
</evidence>
<evidence type="ECO:0000256" key="5">
    <source>
        <dbReference type="ARBA" id="ARBA00023136"/>
    </source>
</evidence>